<feature type="non-terminal residue" evidence="5">
    <location>
        <position position="388"/>
    </location>
</feature>
<keyword evidence="6" id="KW-1185">Reference proteome</keyword>
<keyword evidence="2" id="KW-0472">Membrane</keyword>
<keyword evidence="3" id="KW-0732">Signal</keyword>
<feature type="transmembrane region" description="Helical" evidence="2">
    <location>
        <begin position="76"/>
        <end position="97"/>
    </location>
</feature>
<feature type="domain" description="BD-FAE-like" evidence="4">
    <location>
        <begin position="166"/>
        <end position="307"/>
    </location>
</feature>
<evidence type="ECO:0000256" key="1">
    <source>
        <dbReference type="ARBA" id="ARBA00022801"/>
    </source>
</evidence>
<dbReference type="PANTHER" id="PTHR48081:SF33">
    <property type="entry name" value="KYNURENINE FORMAMIDASE"/>
    <property type="match status" value="1"/>
</dbReference>
<sequence length="388" mass="43134">MLFLQLLYLLASLFTAALCLISHIPAPATLSHKNRTAWSILGSLITEFPQIFLVVKLLIIKAAWSAQVLDGRLGGWLYRVDVGVILAIWGFFLQGYFARFVVEEQTKCYRVADSHDPPEFFTIAYFLRLLNPFWTARNVMVHPDIVYATDEELKAAGPASESMMSLDVHIHPSYPRKRPVLIYVHGGFWQSGDKTVIPPFVSYLALKRWVVVSVNHRTSPHAQYPEHVRDVKRAIRWVRANIERYGGDPSFIAVSGSGSGGHIASVVAMSANDPFYQPGFEDVDTEVHACVAINALFDLTNSRRMWKVRLAEWFAKRVAGAGEKGVAGVDELLKSSSPLLMLKALEADKRKSGAPAAVPEEKEGEQVVDKSLPAPFKSAANLVPFLVF</sequence>
<evidence type="ECO:0000313" key="6">
    <source>
        <dbReference type="Proteomes" id="UP000269721"/>
    </source>
</evidence>
<dbReference type="InterPro" id="IPR049492">
    <property type="entry name" value="BD-FAE-like_dom"/>
</dbReference>
<protein>
    <submittedName>
        <fullName evidence="5">Alpha/Beta hydrolase protein</fullName>
    </submittedName>
</protein>
<proteinExistence type="predicted"/>
<evidence type="ECO:0000256" key="2">
    <source>
        <dbReference type="SAM" id="Phobius"/>
    </source>
</evidence>
<dbReference type="InterPro" id="IPR029058">
    <property type="entry name" value="AB_hydrolase_fold"/>
</dbReference>
<feature type="chain" id="PRO_5020899909" evidence="3">
    <location>
        <begin position="20"/>
        <end position="388"/>
    </location>
</feature>
<keyword evidence="2" id="KW-0812">Transmembrane</keyword>
<organism evidence="5 6">
    <name type="scientific">Blyttiomyces helicus</name>
    <dbReference type="NCBI Taxonomy" id="388810"/>
    <lineage>
        <taxon>Eukaryota</taxon>
        <taxon>Fungi</taxon>
        <taxon>Fungi incertae sedis</taxon>
        <taxon>Chytridiomycota</taxon>
        <taxon>Chytridiomycota incertae sedis</taxon>
        <taxon>Chytridiomycetes</taxon>
        <taxon>Chytridiomycetes incertae sedis</taxon>
        <taxon>Blyttiomyces</taxon>
    </lineage>
</organism>
<evidence type="ECO:0000256" key="3">
    <source>
        <dbReference type="SAM" id="SignalP"/>
    </source>
</evidence>
<gene>
    <name evidence="5" type="ORF">BDK51DRAFT_34862</name>
</gene>
<dbReference type="AlphaFoldDB" id="A0A4P9WPV8"/>
<dbReference type="InterPro" id="IPR050300">
    <property type="entry name" value="GDXG_lipolytic_enzyme"/>
</dbReference>
<accession>A0A4P9WPV8</accession>
<feature type="signal peptide" evidence="3">
    <location>
        <begin position="1"/>
        <end position="19"/>
    </location>
</feature>
<dbReference type="EMBL" id="KZ993915">
    <property type="protein sequence ID" value="RKO94375.1"/>
    <property type="molecule type" value="Genomic_DNA"/>
</dbReference>
<dbReference type="PANTHER" id="PTHR48081">
    <property type="entry name" value="AB HYDROLASE SUPERFAMILY PROTEIN C4A8.06C"/>
    <property type="match status" value="1"/>
</dbReference>
<feature type="transmembrane region" description="Helical" evidence="2">
    <location>
        <begin position="40"/>
        <end position="64"/>
    </location>
</feature>
<dbReference type="Gene3D" id="3.40.50.1820">
    <property type="entry name" value="alpha/beta hydrolase"/>
    <property type="match status" value="1"/>
</dbReference>
<keyword evidence="2" id="KW-1133">Transmembrane helix</keyword>
<dbReference type="GO" id="GO:0016787">
    <property type="term" value="F:hydrolase activity"/>
    <property type="evidence" value="ECO:0007669"/>
    <property type="project" value="UniProtKB-KW"/>
</dbReference>
<reference evidence="6" key="1">
    <citation type="journal article" date="2018" name="Nat. Microbiol.">
        <title>Leveraging single-cell genomics to expand the fungal tree of life.</title>
        <authorList>
            <person name="Ahrendt S.R."/>
            <person name="Quandt C.A."/>
            <person name="Ciobanu D."/>
            <person name="Clum A."/>
            <person name="Salamov A."/>
            <person name="Andreopoulos B."/>
            <person name="Cheng J.F."/>
            <person name="Woyke T."/>
            <person name="Pelin A."/>
            <person name="Henrissat B."/>
            <person name="Reynolds N.K."/>
            <person name="Benny G.L."/>
            <person name="Smith M.E."/>
            <person name="James T.Y."/>
            <person name="Grigoriev I.V."/>
        </authorList>
    </citation>
    <scope>NUCLEOTIDE SEQUENCE [LARGE SCALE GENOMIC DNA]</scope>
</reference>
<name>A0A4P9WPV8_9FUNG</name>
<evidence type="ECO:0000313" key="5">
    <source>
        <dbReference type="EMBL" id="RKO94375.1"/>
    </source>
</evidence>
<dbReference type="SUPFAM" id="SSF53474">
    <property type="entry name" value="alpha/beta-Hydrolases"/>
    <property type="match status" value="1"/>
</dbReference>
<dbReference type="Proteomes" id="UP000269721">
    <property type="component" value="Unassembled WGS sequence"/>
</dbReference>
<dbReference type="OrthoDB" id="19653at2759"/>
<dbReference type="Pfam" id="PF20434">
    <property type="entry name" value="BD-FAE"/>
    <property type="match status" value="1"/>
</dbReference>
<evidence type="ECO:0000259" key="4">
    <source>
        <dbReference type="Pfam" id="PF20434"/>
    </source>
</evidence>
<keyword evidence="1 5" id="KW-0378">Hydrolase</keyword>